<gene>
    <name evidence="13" type="primary">LOC102808900</name>
</gene>
<dbReference type="InterPro" id="IPR044913">
    <property type="entry name" value="P_trefoil_dom_sf"/>
</dbReference>
<protein>
    <submittedName>
        <fullName evidence="13">Maltase-glucoamylase, intestinal-like</fullName>
    </submittedName>
</protein>
<evidence type="ECO:0000256" key="6">
    <source>
        <dbReference type="ARBA" id="ARBA00023157"/>
    </source>
</evidence>
<dbReference type="PROSITE" id="PS00707">
    <property type="entry name" value="GLYCOSYL_HYDROL_F31_2"/>
    <property type="match status" value="1"/>
</dbReference>
<feature type="domain" description="P-type" evidence="11">
    <location>
        <begin position="86"/>
        <end position="132"/>
    </location>
</feature>
<dbReference type="InterPro" id="IPR017853">
    <property type="entry name" value="GH"/>
</dbReference>
<comment type="similarity">
    <text evidence="2 10">Belongs to the glycosyl hydrolase 31 family.</text>
</comment>
<keyword evidence="12" id="KW-1185">Reference proteome</keyword>
<evidence type="ECO:0000256" key="3">
    <source>
        <dbReference type="ARBA" id="ARBA00022729"/>
    </source>
</evidence>
<dbReference type="InterPro" id="IPR013780">
    <property type="entry name" value="Glyco_hydro_b"/>
</dbReference>
<dbReference type="SUPFAM" id="SSF51011">
    <property type="entry name" value="Glycosyl hydrolase domain"/>
    <property type="match status" value="1"/>
</dbReference>
<keyword evidence="7" id="KW-0325">Glycoprotein</keyword>
<dbReference type="SUPFAM" id="SSF57492">
    <property type="entry name" value="Trefoil"/>
    <property type="match status" value="2"/>
</dbReference>
<organism evidence="12 13">
    <name type="scientific">Saccoglossus kowalevskii</name>
    <name type="common">Acorn worm</name>
    <dbReference type="NCBI Taxonomy" id="10224"/>
    <lineage>
        <taxon>Eukaryota</taxon>
        <taxon>Metazoa</taxon>
        <taxon>Hemichordata</taxon>
        <taxon>Enteropneusta</taxon>
        <taxon>Harrimaniidae</taxon>
        <taxon>Saccoglossus</taxon>
    </lineage>
</organism>
<accession>A0ABM0M274</accession>
<comment type="subcellular location">
    <subcellularLocation>
        <location evidence="1">Membrane</location>
    </subcellularLocation>
</comment>
<dbReference type="SUPFAM" id="SSF74650">
    <property type="entry name" value="Galactose mutarotase-like"/>
    <property type="match status" value="1"/>
</dbReference>
<dbReference type="InterPro" id="IPR030458">
    <property type="entry name" value="Glyco_hydro_31_AS"/>
</dbReference>
<sequence>MQYLSDFSHLLREAARISMLPKFMFITILMVTSRFKLSHQQCSSLIPEDERVDCHPELGSNQPDCELRGCTWCEAELTGTPWCFYDNVYTIPASERIDCYPEGGVTESTCHARGCIFETDYNTEASWCYFPLENGYRMVGSPVGTTMGYRVTLQKINTYTMFGGDIVDLILDVEFQTDDRVRVKIYDPNNARYEVPLTIASPSVMAANPNYDIIFDAGPAFSFKIIRVSTGTVLFDTSLGGFVFADQFIQISTKLPSFNLYGFGEHEHPAFKHDMFWEKYPMFARDQPPQPYANMYGVHPYYTVLENDFNAHGVLILNSNAQEFDLQPAPSITYRTIGGILDIYVFLGPTPENVVQQYTEAIGRTFMPPYWSLGFQLSRYGYDHIDVLRDTVDRMRLYDIPHDVQFGDIDYMDRYMDFTYDTVNYAGLPEYVDELKTEGTNYIIILDPCIMTTEPAGTYPAYDKGSDFDIWVKEVDGVTDVLGKVWPPDEVSFPDYTHPNAEQWWVDQCYDFYNVIKYDGLWIDMNEVANFYNGDRDGCDYNSLDNPPYKTKAWGQTLSDKTICMEHKQYAGNHYDLHSLYGLTESPPSQSAARIVTKKRSIVITRSTFPGVGQYAGHWLGDNYSNWPNMHKSIIGMLEFNIFGIPYIGADICGFIGDTNYELCLRWQQIGAFYPFSRNHNGYGYIEQDPGVFGEDFATIAKAALHVRYNLMPFLYTLFHESHLNGSTVVRPLMHEFVTDLTAHDIDRQFLWGPALLITPVLLQGMTEVSGYFPDAKWYDYYTGNDIGVRSQIVVLSAPLDHINVHVRGGYVLPTQEPGNSTLFTRTKPMGLIAALDDNASASGNLFWDDGDTLDTYENGLYFEEHFSATANELSGNIVTDGYTGVDSLVWGNIRVFGLSTLVTEVKINDVSHLDFTYDQTTQVLNIENAGAPLNINLMVTWL</sequence>
<dbReference type="InterPro" id="IPR000519">
    <property type="entry name" value="P_trefoil_dom"/>
</dbReference>
<dbReference type="Proteomes" id="UP000694865">
    <property type="component" value="Unplaced"/>
</dbReference>
<comment type="caution">
    <text evidence="9">Lacks conserved residue(s) required for the propagation of feature annotation.</text>
</comment>
<dbReference type="PANTHER" id="PTHR22762:SF133">
    <property type="entry name" value="P-TYPE DOMAIN-CONTAINING PROTEIN"/>
    <property type="match status" value="1"/>
</dbReference>
<keyword evidence="6" id="KW-1015">Disulfide bond</keyword>
<dbReference type="InterPro" id="IPR000322">
    <property type="entry name" value="Glyco_hydro_31_TIM"/>
</dbReference>
<keyword evidence="3" id="KW-0732">Signal</keyword>
<dbReference type="CDD" id="cd06602">
    <property type="entry name" value="GH31_MGAM_SI_GAA"/>
    <property type="match status" value="1"/>
</dbReference>
<evidence type="ECO:0000256" key="4">
    <source>
        <dbReference type="ARBA" id="ARBA00022801"/>
    </source>
</evidence>
<name>A0ABM0M274_SACKO</name>
<feature type="domain" description="P-type" evidence="11">
    <location>
        <begin position="40"/>
        <end position="87"/>
    </location>
</feature>
<dbReference type="Gene3D" id="3.20.20.80">
    <property type="entry name" value="Glycosidases"/>
    <property type="match status" value="1"/>
</dbReference>
<proteinExistence type="inferred from homology"/>
<dbReference type="Gene3D" id="2.60.40.1180">
    <property type="entry name" value="Golgi alpha-mannosidase II"/>
    <property type="match status" value="2"/>
</dbReference>
<dbReference type="PANTHER" id="PTHR22762">
    <property type="entry name" value="ALPHA-GLUCOSIDASE"/>
    <property type="match status" value="1"/>
</dbReference>
<dbReference type="PROSITE" id="PS00129">
    <property type="entry name" value="GLYCOSYL_HYDROL_F31_1"/>
    <property type="match status" value="1"/>
</dbReference>
<dbReference type="InterPro" id="IPR048395">
    <property type="entry name" value="Glyco_hydro_31_C"/>
</dbReference>
<dbReference type="InterPro" id="IPR011013">
    <property type="entry name" value="Gal_mutarotase_sf_dom"/>
</dbReference>
<dbReference type="Pfam" id="PF00088">
    <property type="entry name" value="Trefoil"/>
    <property type="match status" value="2"/>
</dbReference>
<dbReference type="Pfam" id="PF21365">
    <property type="entry name" value="Glyco_hydro_31_3rd"/>
    <property type="match status" value="1"/>
</dbReference>
<dbReference type="SUPFAM" id="SSF51445">
    <property type="entry name" value="(Trans)glycosidases"/>
    <property type="match status" value="1"/>
</dbReference>
<evidence type="ECO:0000256" key="7">
    <source>
        <dbReference type="ARBA" id="ARBA00023180"/>
    </source>
</evidence>
<evidence type="ECO:0000256" key="10">
    <source>
        <dbReference type="RuleBase" id="RU361185"/>
    </source>
</evidence>
<dbReference type="CDD" id="cd14752">
    <property type="entry name" value="GH31_N"/>
    <property type="match status" value="1"/>
</dbReference>
<dbReference type="Pfam" id="PF01055">
    <property type="entry name" value="Glyco_hydro_31_2nd"/>
    <property type="match status" value="1"/>
</dbReference>
<dbReference type="InterPro" id="IPR030459">
    <property type="entry name" value="Glyco_hydro_31_CS"/>
</dbReference>
<evidence type="ECO:0000313" key="12">
    <source>
        <dbReference type="Proteomes" id="UP000694865"/>
    </source>
</evidence>
<keyword evidence="8 10" id="KW-0326">Glycosidase</keyword>
<dbReference type="Gene3D" id="4.10.110.10">
    <property type="entry name" value="Spasmolytic Protein, domain 1"/>
    <property type="match status" value="2"/>
</dbReference>
<evidence type="ECO:0000256" key="1">
    <source>
        <dbReference type="ARBA" id="ARBA00004370"/>
    </source>
</evidence>
<evidence type="ECO:0000259" key="11">
    <source>
        <dbReference type="PROSITE" id="PS51448"/>
    </source>
</evidence>
<evidence type="ECO:0000256" key="5">
    <source>
        <dbReference type="ARBA" id="ARBA00023136"/>
    </source>
</evidence>
<dbReference type="PROSITE" id="PS51448">
    <property type="entry name" value="P_TREFOIL_2"/>
    <property type="match status" value="2"/>
</dbReference>
<keyword evidence="5" id="KW-0472">Membrane</keyword>
<evidence type="ECO:0000256" key="2">
    <source>
        <dbReference type="ARBA" id="ARBA00007806"/>
    </source>
</evidence>
<evidence type="ECO:0000256" key="9">
    <source>
        <dbReference type="PROSITE-ProRule" id="PRU00779"/>
    </source>
</evidence>
<dbReference type="RefSeq" id="XP_006814115.1">
    <property type="nucleotide sequence ID" value="XM_006814052.1"/>
</dbReference>
<dbReference type="GeneID" id="102808900"/>
<evidence type="ECO:0000313" key="13">
    <source>
        <dbReference type="RefSeq" id="XP_006814115.1"/>
    </source>
</evidence>
<dbReference type="Gene3D" id="2.60.40.1760">
    <property type="entry name" value="glycosyl hydrolase (family 31)"/>
    <property type="match status" value="1"/>
</dbReference>
<reference evidence="13" key="1">
    <citation type="submission" date="2025-08" db="UniProtKB">
        <authorList>
            <consortium name="RefSeq"/>
        </authorList>
    </citation>
    <scope>IDENTIFICATION</scope>
    <source>
        <tissue evidence="13">Testes</tissue>
    </source>
</reference>
<dbReference type="SMART" id="SM00018">
    <property type="entry name" value="PD"/>
    <property type="match status" value="2"/>
</dbReference>
<keyword evidence="4 10" id="KW-0378">Hydrolase</keyword>
<dbReference type="CDD" id="cd00111">
    <property type="entry name" value="Trefoil"/>
    <property type="match status" value="2"/>
</dbReference>
<evidence type="ECO:0000256" key="8">
    <source>
        <dbReference type="ARBA" id="ARBA00023295"/>
    </source>
</evidence>